<dbReference type="InterPro" id="IPR005532">
    <property type="entry name" value="SUMF_dom"/>
</dbReference>
<dbReference type="RefSeq" id="WP_094473087.1">
    <property type="nucleotide sequence ID" value="NZ_NOXT01000091.1"/>
</dbReference>
<dbReference type="PANTHER" id="PTHR23150:SF19">
    <property type="entry name" value="FORMYLGLYCINE-GENERATING ENZYME"/>
    <property type="match status" value="1"/>
</dbReference>
<dbReference type="GO" id="GO:0120147">
    <property type="term" value="F:formylglycine-generating oxidase activity"/>
    <property type="evidence" value="ECO:0007669"/>
    <property type="project" value="TreeGrafter"/>
</dbReference>
<dbReference type="Proteomes" id="UP000216991">
    <property type="component" value="Unassembled WGS sequence"/>
</dbReference>
<evidence type="ECO:0000313" key="2">
    <source>
        <dbReference type="EMBL" id="OYQ31132.1"/>
    </source>
</evidence>
<dbReference type="Pfam" id="PF03781">
    <property type="entry name" value="FGE-sulfatase"/>
    <property type="match status" value="1"/>
</dbReference>
<name>A0A255YPG3_9SPHN</name>
<dbReference type="InterPro" id="IPR051043">
    <property type="entry name" value="Sulfatase_Mod_Factor_Kinase"/>
</dbReference>
<evidence type="ECO:0000259" key="1">
    <source>
        <dbReference type="Pfam" id="PF03781"/>
    </source>
</evidence>
<proteinExistence type="predicted"/>
<dbReference type="OrthoDB" id="9768004at2"/>
<sequence length="588" mass="62739">MKPHGLIALAALFLLGSCDRARELVGGGDGKWCRIDDPGFVEQRRRQLKLPRDKADTIDCSERAPVASLPDELVLPMPCGRKMVFRAVRVAVGDALDSETAHFGDPDAEDAFRKAISGPWWGEVAGGFTARPDGSGSSTLYIGKYEVTRPQFAAMADGGKSCTQADEAVAAVDGTDVLPQTGVSWHDAVAFADSYTRWLLGQDGGAALPANQARPGFLRLPTEAEWEFAARGGRETGGPTRVYEPAPGYGPPGSARLADVAWYREVGVTPPEGEAVFPIGRKAPNRLMIFDMLGNAEELTADLFQPVRPDGIKAGRRGGVVVRGGSSMDEAAQIGVGSRREMELYLPDGPARGPSVGFRLVIAAPYFVNMRDSNGKELQGNPAFSTAVTQAWNRLVRAEGTAGSGQRSAAQSQLVALSAQLGGNSATAGMVAAIRSQLDEASAQVAIREQRSTEEQLLAALLAAGYARERAGKLKTMRDTVAAAEAGELTEANREMIRNMAALVPANLREMQSSYDYYVATIEGLGKRPASEFEQSVAVVADRLRRAGLERLLVLLPVARQHVLSARSAAPGSDARARWIREIGAVRV</sequence>
<evidence type="ECO:0000313" key="3">
    <source>
        <dbReference type="Proteomes" id="UP000216991"/>
    </source>
</evidence>
<dbReference type="PANTHER" id="PTHR23150">
    <property type="entry name" value="SULFATASE MODIFYING FACTOR 1, 2"/>
    <property type="match status" value="1"/>
</dbReference>
<organism evidence="2 3">
    <name type="scientific">Sandarakinorhabdus cyanobacteriorum</name>
    <dbReference type="NCBI Taxonomy" id="1981098"/>
    <lineage>
        <taxon>Bacteria</taxon>
        <taxon>Pseudomonadati</taxon>
        <taxon>Pseudomonadota</taxon>
        <taxon>Alphaproteobacteria</taxon>
        <taxon>Sphingomonadales</taxon>
        <taxon>Sphingosinicellaceae</taxon>
        <taxon>Sandarakinorhabdus</taxon>
    </lineage>
</organism>
<accession>A0A255YPG3</accession>
<dbReference type="PROSITE" id="PS51257">
    <property type="entry name" value="PROKAR_LIPOPROTEIN"/>
    <property type="match status" value="1"/>
</dbReference>
<dbReference type="AlphaFoldDB" id="A0A255YPG3"/>
<reference evidence="2 3" key="1">
    <citation type="submission" date="2017-07" db="EMBL/GenBank/DDBJ databases">
        <title>Sandarakinorhabdus cyanobacteriorum sp. nov., a novel bacterium isolated from cyanobacterial aggregates in a eutrophic lake.</title>
        <authorList>
            <person name="Cai H."/>
        </authorList>
    </citation>
    <scope>NUCLEOTIDE SEQUENCE [LARGE SCALE GENOMIC DNA]</scope>
    <source>
        <strain evidence="2 3">TH057</strain>
    </source>
</reference>
<comment type="caution">
    <text evidence="2">The sequence shown here is derived from an EMBL/GenBank/DDBJ whole genome shotgun (WGS) entry which is preliminary data.</text>
</comment>
<dbReference type="InterPro" id="IPR042095">
    <property type="entry name" value="SUMF_sf"/>
</dbReference>
<dbReference type="InterPro" id="IPR016187">
    <property type="entry name" value="CTDL_fold"/>
</dbReference>
<keyword evidence="3" id="KW-1185">Reference proteome</keyword>
<protein>
    <recommendedName>
        <fullName evidence="1">Sulfatase-modifying factor enzyme-like domain-containing protein</fullName>
    </recommendedName>
</protein>
<dbReference type="SUPFAM" id="SSF56436">
    <property type="entry name" value="C-type lectin-like"/>
    <property type="match status" value="1"/>
</dbReference>
<dbReference type="Gene3D" id="3.90.1580.10">
    <property type="entry name" value="paralog of FGE (formylglycine-generating enzyme)"/>
    <property type="match status" value="1"/>
</dbReference>
<gene>
    <name evidence="2" type="ORF">CHU93_05195</name>
</gene>
<feature type="domain" description="Sulfatase-modifying factor enzyme-like" evidence="1">
    <location>
        <begin position="140"/>
        <end position="361"/>
    </location>
</feature>
<dbReference type="EMBL" id="NOXT01000091">
    <property type="protein sequence ID" value="OYQ31132.1"/>
    <property type="molecule type" value="Genomic_DNA"/>
</dbReference>